<evidence type="ECO:0000256" key="2">
    <source>
        <dbReference type="ARBA" id="ARBA00009431"/>
    </source>
</evidence>
<evidence type="ECO:0000256" key="1">
    <source>
        <dbReference type="ARBA" id="ARBA00004613"/>
    </source>
</evidence>
<organism evidence="5 6">
    <name type="scientific">Brassica napus</name>
    <name type="common">Rape</name>
    <dbReference type="NCBI Taxonomy" id="3708"/>
    <lineage>
        <taxon>Eukaryota</taxon>
        <taxon>Viridiplantae</taxon>
        <taxon>Streptophyta</taxon>
        <taxon>Embryophyta</taxon>
        <taxon>Tracheophyta</taxon>
        <taxon>Spermatophyta</taxon>
        <taxon>Magnoliopsida</taxon>
        <taxon>eudicotyledons</taxon>
        <taxon>Gunneridae</taxon>
        <taxon>Pentapetalae</taxon>
        <taxon>rosids</taxon>
        <taxon>malvids</taxon>
        <taxon>Brassicales</taxon>
        <taxon>Brassicaceae</taxon>
        <taxon>Brassiceae</taxon>
        <taxon>Brassica</taxon>
    </lineage>
</organism>
<dbReference type="InterPro" id="IPR029058">
    <property type="entry name" value="AB_hydrolase_fold"/>
</dbReference>
<evidence type="ECO:0000313" key="6">
    <source>
        <dbReference type="Proteomes" id="UP000824890"/>
    </source>
</evidence>
<evidence type="ECO:0000256" key="3">
    <source>
        <dbReference type="ARBA" id="ARBA00022525"/>
    </source>
</evidence>
<comment type="similarity">
    <text evidence="2 4">Belongs to the peptidase S10 family.</text>
</comment>
<reference evidence="5 6" key="1">
    <citation type="submission" date="2021-05" db="EMBL/GenBank/DDBJ databases">
        <title>Genome Assembly of Synthetic Allotetraploid Brassica napus Reveals Homoeologous Exchanges between Subgenomes.</title>
        <authorList>
            <person name="Davis J.T."/>
        </authorList>
    </citation>
    <scope>NUCLEOTIDE SEQUENCE [LARGE SCALE GENOMIC DNA]</scope>
    <source>
        <strain evidence="6">cv. Da-Ae</strain>
        <tissue evidence="5">Seedling</tissue>
    </source>
</reference>
<dbReference type="PANTHER" id="PTHR11802">
    <property type="entry name" value="SERINE PROTEASE FAMILY S10 SERINE CARBOXYPEPTIDASE"/>
    <property type="match status" value="1"/>
</dbReference>
<keyword evidence="6" id="KW-1185">Reference proteome</keyword>
<evidence type="ECO:0000313" key="5">
    <source>
        <dbReference type="EMBL" id="KAH0885314.1"/>
    </source>
</evidence>
<feature type="signal peptide" evidence="4">
    <location>
        <begin position="1"/>
        <end position="25"/>
    </location>
</feature>
<dbReference type="PRINTS" id="PR00724">
    <property type="entry name" value="CRBOXYPTASEC"/>
</dbReference>
<keyword evidence="4" id="KW-0121">Carboxypeptidase</keyword>
<dbReference type="PROSITE" id="PS00131">
    <property type="entry name" value="CARBOXYPEPT_SER_SER"/>
    <property type="match status" value="1"/>
</dbReference>
<keyword evidence="4" id="KW-0645">Protease</keyword>
<comment type="subcellular location">
    <subcellularLocation>
        <location evidence="1">Secreted</location>
    </subcellularLocation>
</comment>
<dbReference type="EC" id="3.4.16.-" evidence="4"/>
<name>A0ABQ7ZYH5_BRANA</name>
<dbReference type="EMBL" id="JAGKQM010000014">
    <property type="protein sequence ID" value="KAH0885314.1"/>
    <property type="molecule type" value="Genomic_DNA"/>
</dbReference>
<evidence type="ECO:0000256" key="4">
    <source>
        <dbReference type="RuleBase" id="RU361156"/>
    </source>
</evidence>
<keyword evidence="3" id="KW-0964">Secreted</keyword>
<feature type="chain" id="PRO_5045013365" description="Carboxypeptidase" evidence="4">
    <location>
        <begin position="26"/>
        <end position="507"/>
    </location>
</feature>
<dbReference type="InterPro" id="IPR018202">
    <property type="entry name" value="Ser_caboxypep_ser_AS"/>
</dbReference>
<dbReference type="Proteomes" id="UP000824890">
    <property type="component" value="Unassembled WGS sequence"/>
</dbReference>
<dbReference type="SUPFAM" id="SSF53474">
    <property type="entry name" value="alpha/beta-Hydrolases"/>
    <property type="match status" value="1"/>
</dbReference>
<dbReference type="Gene3D" id="3.40.50.1820">
    <property type="entry name" value="alpha/beta hydrolase"/>
    <property type="match status" value="1"/>
</dbReference>
<dbReference type="PANTHER" id="PTHR11802:SF254">
    <property type="entry name" value="SERINE CARBOXYPEPTIDASE-LIKE 20"/>
    <property type="match status" value="1"/>
</dbReference>
<feature type="non-terminal residue" evidence="5">
    <location>
        <position position="1"/>
    </location>
</feature>
<keyword evidence="4" id="KW-0378">Hydrolase</keyword>
<comment type="caution">
    <text evidence="5">The sequence shown here is derived from an EMBL/GenBank/DDBJ whole genome shotgun (WGS) entry which is preliminary data.</text>
</comment>
<sequence>IRMRFLLKVLAFVTLVLVFLITTESAPESALITKLPGFSGTFPSKHYSGYVTIDKEHGKNLWYYFVESEMNPSKDPVVLWLNGGPGCSSMDGFVYEHGPFNFEPAKTNYSLPLLHLNPYSWSKVSNMIYLDSPVGVGFSYSKNESDYITGDMKTAVDSHAFLLKWFQMFPEFQSNPFYISGESYAGVYVPTLASEVVKGNKEGLKPALNLKGYLVGNGVADSMYDGNALIPFAHGMGLISDQLFEHVTKACNGNFYDNFSPDCEEQMAKVSMDIDRLNIYNILEPCYHGTSLSAFDIKSLPSTLLQLGKTEKPLAVRKRMFGRAWPVRAPILPGIVPSWSQLLADVSVPCIDDRVATAWLNDPAIRKAIHAKEESEIGRWVLCTGKLSFHHDAGSMISFHRNLTLSGYRALIYSGDHDMCVPFTGSEAWTHSLGYKVIDEWRAWISNDQVAGYTEGYANNLTFLTIKALNHNSLLKLEKWLPRHTVPEYKPREALDFYSRFLAGSKI</sequence>
<dbReference type="Gene3D" id="3.40.50.12670">
    <property type="match status" value="1"/>
</dbReference>
<dbReference type="InterPro" id="IPR001563">
    <property type="entry name" value="Peptidase_S10"/>
</dbReference>
<accession>A0ABQ7ZYH5</accession>
<proteinExistence type="inferred from homology"/>
<gene>
    <name evidence="5" type="ORF">HID58_061410</name>
</gene>
<keyword evidence="4" id="KW-0732">Signal</keyword>
<protein>
    <recommendedName>
        <fullName evidence="4">Carboxypeptidase</fullName>
        <ecNumber evidence="4">3.4.16.-</ecNumber>
    </recommendedName>
</protein>
<dbReference type="Pfam" id="PF00450">
    <property type="entry name" value="Peptidase_S10"/>
    <property type="match status" value="1"/>
</dbReference>